<proteinExistence type="predicted"/>
<accession>A0ABP4Y049</accession>
<reference evidence="6" key="1">
    <citation type="journal article" date="2019" name="Int. J. Syst. Evol. Microbiol.">
        <title>The Global Catalogue of Microorganisms (GCM) 10K type strain sequencing project: providing services to taxonomists for standard genome sequencing and annotation.</title>
        <authorList>
            <consortium name="The Broad Institute Genomics Platform"/>
            <consortium name="The Broad Institute Genome Sequencing Center for Infectious Disease"/>
            <person name="Wu L."/>
            <person name="Ma J."/>
        </authorList>
    </citation>
    <scope>NUCLEOTIDE SEQUENCE [LARGE SCALE GENOMIC DNA]</scope>
    <source>
        <strain evidence="6">JCM 13250</strain>
    </source>
</reference>
<comment type="caution">
    <text evidence="5">The sequence shown here is derived from an EMBL/GenBank/DDBJ whole genome shotgun (WGS) entry which is preliminary data.</text>
</comment>
<sequence length="194" mass="20384">MMRETYALLYRLGLRPWESSEPPAPVAAFVAANRPGVAVDLGCGTGDQARYLAAHGWQVTAVDLVPRAIALAAGGDPERTVEWRVADVTRPAEVDPGRKLAGRCDLVLDNGCLHGLSADEREGWATTVRHLAAPGATLLVRAAPPRGRAGVGPAGIARSTMDRLLPPDWTPTAVPTADAHGWHAYTLVAFGAAA</sequence>
<evidence type="ECO:0000256" key="2">
    <source>
        <dbReference type="ARBA" id="ARBA00022679"/>
    </source>
</evidence>
<evidence type="ECO:0000256" key="1">
    <source>
        <dbReference type="ARBA" id="ARBA00022603"/>
    </source>
</evidence>
<gene>
    <name evidence="5" type="ORF">GCM10009682_21650</name>
</gene>
<protein>
    <recommendedName>
        <fullName evidence="4">Methyltransferase type 12 domain-containing protein</fullName>
    </recommendedName>
</protein>
<evidence type="ECO:0000259" key="4">
    <source>
        <dbReference type="Pfam" id="PF08242"/>
    </source>
</evidence>
<dbReference type="Pfam" id="PF08242">
    <property type="entry name" value="Methyltransf_12"/>
    <property type="match status" value="1"/>
</dbReference>
<evidence type="ECO:0000313" key="5">
    <source>
        <dbReference type="EMBL" id="GAA1799687.1"/>
    </source>
</evidence>
<organism evidence="5 6">
    <name type="scientific">Luedemannella flava</name>
    <dbReference type="NCBI Taxonomy" id="349316"/>
    <lineage>
        <taxon>Bacteria</taxon>
        <taxon>Bacillati</taxon>
        <taxon>Actinomycetota</taxon>
        <taxon>Actinomycetes</taxon>
        <taxon>Micromonosporales</taxon>
        <taxon>Micromonosporaceae</taxon>
        <taxon>Luedemannella</taxon>
    </lineage>
</organism>
<evidence type="ECO:0000313" key="6">
    <source>
        <dbReference type="Proteomes" id="UP001500218"/>
    </source>
</evidence>
<dbReference type="CDD" id="cd02440">
    <property type="entry name" value="AdoMet_MTases"/>
    <property type="match status" value="1"/>
</dbReference>
<dbReference type="Proteomes" id="UP001500218">
    <property type="component" value="Unassembled WGS sequence"/>
</dbReference>
<dbReference type="InterPro" id="IPR013217">
    <property type="entry name" value="Methyltransf_12"/>
</dbReference>
<dbReference type="PANTHER" id="PTHR43464">
    <property type="entry name" value="METHYLTRANSFERASE"/>
    <property type="match status" value="1"/>
</dbReference>
<dbReference type="EMBL" id="BAAALT010000053">
    <property type="protein sequence ID" value="GAA1799687.1"/>
    <property type="molecule type" value="Genomic_DNA"/>
</dbReference>
<keyword evidence="2" id="KW-0808">Transferase</keyword>
<dbReference type="RefSeq" id="WP_344128989.1">
    <property type="nucleotide sequence ID" value="NZ_BAAALT010000053.1"/>
</dbReference>
<dbReference type="InterPro" id="IPR029063">
    <property type="entry name" value="SAM-dependent_MTases_sf"/>
</dbReference>
<name>A0ABP4Y049_9ACTN</name>
<dbReference type="Gene3D" id="3.40.50.150">
    <property type="entry name" value="Vaccinia Virus protein VP39"/>
    <property type="match status" value="1"/>
</dbReference>
<keyword evidence="1" id="KW-0489">Methyltransferase</keyword>
<dbReference type="PANTHER" id="PTHR43464:SF19">
    <property type="entry name" value="UBIQUINONE BIOSYNTHESIS O-METHYLTRANSFERASE, MITOCHONDRIAL"/>
    <property type="match status" value="1"/>
</dbReference>
<keyword evidence="6" id="KW-1185">Reference proteome</keyword>
<feature type="domain" description="Methyltransferase type 12" evidence="4">
    <location>
        <begin position="39"/>
        <end position="137"/>
    </location>
</feature>
<evidence type="ECO:0000256" key="3">
    <source>
        <dbReference type="ARBA" id="ARBA00022691"/>
    </source>
</evidence>
<keyword evidence="3" id="KW-0949">S-adenosyl-L-methionine</keyword>
<dbReference type="SUPFAM" id="SSF53335">
    <property type="entry name" value="S-adenosyl-L-methionine-dependent methyltransferases"/>
    <property type="match status" value="1"/>
</dbReference>